<protein>
    <recommendedName>
        <fullName evidence="2">ATP-grasp domain-containing protein</fullName>
    </recommendedName>
</protein>
<dbReference type="Pfam" id="PF02786">
    <property type="entry name" value="CPSase_L_D2"/>
    <property type="match status" value="1"/>
</dbReference>
<reference evidence="3 4" key="1">
    <citation type="submission" date="2022-06" db="EMBL/GenBank/DDBJ databases">
        <title>Actinoplanes abujensis sp. nov., isolated from Nigerian arid soil.</title>
        <authorList>
            <person name="Ding P."/>
        </authorList>
    </citation>
    <scope>NUCLEOTIDE SEQUENCE [LARGE SCALE GENOMIC DNA]</scope>
    <source>
        <strain evidence="4">TRM88002</strain>
    </source>
</reference>
<gene>
    <name evidence="3" type="ORF">LXN57_36675</name>
</gene>
<evidence type="ECO:0000313" key="4">
    <source>
        <dbReference type="Proteomes" id="UP001523216"/>
    </source>
</evidence>
<feature type="domain" description="ATP-grasp" evidence="2">
    <location>
        <begin position="72"/>
        <end position="276"/>
    </location>
</feature>
<keyword evidence="1" id="KW-0547">Nucleotide-binding</keyword>
<dbReference type="InterPro" id="IPR005479">
    <property type="entry name" value="CPAse_ATP-bd"/>
</dbReference>
<comment type="caution">
    <text evidence="3">The sequence shown here is derived from an EMBL/GenBank/DDBJ whole genome shotgun (WGS) entry which is preliminary data.</text>
</comment>
<dbReference type="SUPFAM" id="SSF56059">
    <property type="entry name" value="Glutathione synthetase ATP-binding domain-like"/>
    <property type="match status" value="1"/>
</dbReference>
<name>A0ABT0YC81_9ACTN</name>
<evidence type="ECO:0000259" key="2">
    <source>
        <dbReference type="PROSITE" id="PS50975"/>
    </source>
</evidence>
<dbReference type="RefSeq" id="WP_251802815.1">
    <property type="nucleotide sequence ID" value="NZ_JAMQOL010000054.1"/>
</dbReference>
<dbReference type="InterPro" id="IPR011761">
    <property type="entry name" value="ATP-grasp"/>
</dbReference>
<dbReference type="PROSITE" id="PS00867">
    <property type="entry name" value="CPSASE_2"/>
    <property type="match status" value="1"/>
</dbReference>
<sequence>MTASTLYLVAPDSLASWFPYFTDGRADDRHLLIGERAEADLPAIRAALAGHRRPVAVFLSSHDTLIRDRELARTLAADGHPVVVQSAVAALLGTDKVAMKRFFDRHGFATAPWRYGAEGTLAGGPGDPMVVKGRNSTQSRGIRLTGTEPVGGDVFGEQYLDGVEFSVVVHRMPGRCVTFPPVWKGSTSPRLVPPWRRQRLCPAPGLDPAQEAWLRRTSAAIAEAADVRGHLEVEFLLTPDGEGLVLEVNPRICGTLRLVAMATGVPVFSLHHDYRLADVPAIAYAAEAPYDGEPFNDPRTGVFATSRLTVAADTPEAAGLALARHGGGPAPGADPWTAATATRLIN</sequence>
<evidence type="ECO:0000256" key="1">
    <source>
        <dbReference type="PROSITE-ProRule" id="PRU00409"/>
    </source>
</evidence>
<dbReference type="Gene3D" id="3.30.470.20">
    <property type="entry name" value="ATP-grasp fold, B domain"/>
    <property type="match status" value="1"/>
</dbReference>
<dbReference type="PROSITE" id="PS50975">
    <property type="entry name" value="ATP_GRASP"/>
    <property type="match status" value="1"/>
</dbReference>
<keyword evidence="4" id="KW-1185">Reference proteome</keyword>
<organism evidence="3 4">
    <name type="scientific">Paractinoplanes hotanensis</name>
    <dbReference type="NCBI Taxonomy" id="2906497"/>
    <lineage>
        <taxon>Bacteria</taxon>
        <taxon>Bacillati</taxon>
        <taxon>Actinomycetota</taxon>
        <taxon>Actinomycetes</taxon>
        <taxon>Micromonosporales</taxon>
        <taxon>Micromonosporaceae</taxon>
        <taxon>Paractinoplanes</taxon>
    </lineage>
</organism>
<proteinExistence type="predicted"/>
<accession>A0ABT0YC81</accession>
<keyword evidence="1" id="KW-0067">ATP-binding</keyword>
<evidence type="ECO:0000313" key="3">
    <source>
        <dbReference type="EMBL" id="MCM4083103.1"/>
    </source>
</evidence>
<dbReference type="Proteomes" id="UP001523216">
    <property type="component" value="Unassembled WGS sequence"/>
</dbReference>
<dbReference type="EMBL" id="JAMQOL010000054">
    <property type="protein sequence ID" value="MCM4083103.1"/>
    <property type="molecule type" value="Genomic_DNA"/>
</dbReference>